<evidence type="ECO:0000313" key="3">
    <source>
        <dbReference type="WBParaSite" id="Minc3s00499g13361"/>
    </source>
</evidence>
<evidence type="ECO:0000313" key="2">
    <source>
        <dbReference type="Proteomes" id="UP000887563"/>
    </source>
</evidence>
<sequence length="166" mass="19067">MITRSPVLTRSRTKDKAMEKETSENPASNIENSGMDDILEVESERGENVLRTMETQTSPAHNNAQNVCFPYQIPNMPVMTQQFPNQQMYAHVPNCPMLMPMYPPQFMQYSQMPTNNPQNFPPQMNTIHQAQPQQNFQQSATQVAQPPINSENNQTYNGFCWVHAQF</sequence>
<dbReference type="AlphaFoldDB" id="A0A914LKY8"/>
<feature type="region of interest" description="Disordered" evidence="1">
    <location>
        <begin position="1"/>
        <end position="34"/>
    </location>
</feature>
<organism evidence="2 3">
    <name type="scientific">Meloidogyne incognita</name>
    <name type="common">Southern root-knot nematode worm</name>
    <name type="synonym">Oxyuris incognita</name>
    <dbReference type="NCBI Taxonomy" id="6306"/>
    <lineage>
        <taxon>Eukaryota</taxon>
        <taxon>Metazoa</taxon>
        <taxon>Ecdysozoa</taxon>
        <taxon>Nematoda</taxon>
        <taxon>Chromadorea</taxon>
        <taxon>Rhabditida</taxon>
        <taxon>Tylenchina</taxon>
        <taxon>Tylenchomorpha</taxon>
        <taxon>Tylenchoidea</taxon>
        <taxon>Meloidogynidae</taxon>
        <taxon>Meloidogyninae</taxon>
        <taxon>Meloidogyne</taxon>
        <taxon>Meloidogyne incognita group</taxon>
    </lineage>
</organism>
<reference evidence="3" key="1">
    <citation type="submission" date="2022-11" db="UniProtKB">
        <authorList>
            <consortium name="WormBaseParasite"/>
        </authorList>
    </citation>
    <scope>IDENTIFICATION</scope>
</reference>
<name>A0A914LKY8_MELIC</name>
<proteinExistence type="predicted"/>
<dbReference type="Proteomes" id="UP000887563">
    <property type="component" value="Unplaced"/>
</dbReference>
<protein>
    <submittedName>
        <fullName evidence="3">Uncharacterized protein</fullName>
    </submittedName>
</protein>
<dbReference type="WBParaSite" id="Minc3s00499g13361">
    <property type="protein sequence ID" value="Minc3s00499g13361"/>
    <property type="gene ID" value="Minc3s00499g13361"/>
</dbReference>
<keyword evidence="2" id="KW-1185">Reference proteome</keyword>
<feature type="compositionally biased region" description="Basic and acidic residues" evidence="1">
    <location>
        <begin position="12"/>
        <end position="23"/>
    </location>
</feature>
<accession>A0A914LKY8</accession>
<evidence type="ECO:0000256" key="1">
    <source>
        <dbReference type="SAM" id="MobiDB-lite"/>
    </source>
</evidence>
<feature type="compositionally biased region" description="Polar residues" evidence="1">
    <location>
        <begin position="1"/>
        <end position="10"/>
    </location>
</feature>